<proteinExistence type="predicted"/>
<sequence>MSEINFEDLLEAFEAGGECSPPLPDSDVSALVAPESLRRLLRHAGEWHLTRDHCGVFGLNLFSAGGNGRRGPFFDKRAVFGDADLAAEWGEEHPVPNCGREGWECFAVSSEYDYLFVCVDPETERFGETRRVTNNCDEDAAFTEAPFDHFLERVAEFAAAYRRYDPEEDEDEEGPPEFIPYFRGR</sequence>
<organism evidence="2">
    <name type="scientific">Corethron hystrix</name>
    <dbReference type="NCBI Taxonomy" id="216773"/>
    <lineage>
        <taxon>Eukaryota</taxon>
        <taxon>Sar</taxon>
        <taxon>Stramenopiles</taxon>
        <taxon>Ochrophyta</taxon>
        <taxon>Bacillariophyta</taxon>
        <taxon>Coscinodiscophyceae</taxon>
        <taxon>Corethrophycidae</taxon>
        <taxon>Corethrales</taxon>
        <taxon>Corethraceae</taxon>
        <taxon>Corethron</taxon>
    </lineage>
</organism>
<dbReference type="EMBL" id="HBFR01003487">
    <property type="protein sequence ID" value="CAD8875236.1"/>
    <property type="molecule type" value="Transcribed_RNA"/>
</dbReference>
<feature type="compositionally biased region" description="Acidic residues" evidence="1">
    <location>
        <begin position="166"/>
        <end position="175"/>
    </location>
</feature>
<gene>
    <name evidence="2" type="ORF">CHYS00102_LOCUS2411</name>
</gene>
<evidence type="ECO:0008006" key="3">
    <source>
        <dbReference type="Google" id="ProtNLM"/>
    </source>
</evidence>
<evidence type="ECO:0000313" key="2">
    <source>
        <dbReference type="EMBL" id="CAD8875236.1"/>
    </source>
</evidence>
<protein>
    <recommendedName>
        <fullName evidence="3">Knr4/Smi1-like domain-containing protein</fullName>
    </recommendedName>
</protein>
<accession>A0A7S1B4Y1</accession>
<evidence type="ECO:0000256" key="1">
    <source>
        <dbReference type="SAM" id="MobiDB-lite"/>
    </source>
</evidence>
<reference evidence="2" key="1">
    <citation type="submission" date="2021-01" db="EMBL/GenBank/DDBJ databases">
        <authorList>
            <person name="Corre E."/>
            <person name="Pelletier E."/>
            <person name="Niang G."/>
            <person name="Scheremetjew M."/>
            <person name="Finn R."/>
            <person name="Kale V."/>
            <person name="Holt S."/>
            <person name="Cochrane G."/>
            <person name="Meng A."/>
            <person name="Brown T."/>
            <person name="Cohen L."/>
        </authorList>
    </citation>
    <scope>NUCLEOTIDE SEQUENCE</scope>
    <source>
        <strain evidence="2">308</strain>
    </source>
</reference>
<feature type="region of interest" description="Disordered" evidence="1">
    <location>
        <begin position="164"/>
        <end position="185"/>
    </location>
</feature>
<name>A0A7S1B4Y1_9STRA</name>
<dbReference type="AlphaFoldDB" id="A0A7S1B4Y1"/>